<organism evidence="1 2">
    <name type="scientific">Convivina intestini</name>
    <dbReference type="NCBI Taxonomy" id="1505726"/>
    <lineage>
        <taxon>Bacteria</taxon>
        <taxon>Bacillati</taxon>
        <taxon>Bacillota</taxon>
        <taxon>Bacilli</taxon>
        <taxon>Lactobacillales</taxon>
        <taxon>Lactobacillaceae</taxon>
        <taxon>Convivina</taxon>
    </lineage>
</organism>
<dbReference type="Proteomes" id="UP000245433">
    <property type="component" value="Unassembled WGS sequence"/>
</dbReference>
<dbReference type="RefSeq" id="WP_089940034.1">
    <property type="nucleotide sequence ID" value="NZ_CAKOEX010000034.1"/>
</dbReference>
<evidence type="ECO:0000313" key="1">
    <source>
        <dbReference type="EMBL" id="PVY86501.1"/>
    </source>
</evidence>
<proteinExistence type="predicted"/>
<reference evidence="1 2" key="1">
    <citation type="submission" date="2018-04" db="EMBL/GenBank/DDBJ databases">
        <title>Genomic Encyclopedia of Type Strains, Phase IV (KMG-IV): sequencing the most valuable type-strain genomes for metagenomic binning, comparative biology and taxonomic classification.</title>
        <authorList>
            <person name="Goeker M."/>
        </authorList>
    </citation>
    <scope>NUCLEOTIDE SEQUENCE [LARGE SCALE GENOMIC DNA]</scope>
    <source>
        <strain evidence="1 2">DSM 28795</strain>
    </source>
</reference>
<name>A0A2U1DFP3_9LACO</name>
<dbReference type="OrthoDB" id="2065107at2"/>
<protein>
    <submittedName>
        <fullName evidence="1">Uncharacterized protein</fullName>
    </submittedName>
</protein>
<sequence>MADKNTFVTTDDVVALSSGLTFKSVSKIVNGVKFTFSRSGPLVIVTANGFATAETGNFSGLVPTGYRPESIAVLPVVGFGTSGAMLINNAGGTYMPKAVVAGNYFRSSGSYLTADPMPN</sequence>
<evidence type="ECO:0000313" key="2">
    <source>
        <dbReference type="Proteomes" id="UP000245433"/>
    </source>
</evidence>
<accession>A0A2U1DFP3</accession>
<comment type="caution">
    <text evidence="1">The sequence shown here is derived from an EMBL/GenBank/DDBJ whole genome shotgun (WGS) entry which is preliminary data.</text>
</comment>
<dbReference type="EMBL" id="QEKT01000001">
    <property type="protein sequence ID" value="PVY86501.1"/>
    <property type="molecule type" value="Genomic_DNA"/>
</dbReference>
<keyword evidence="2" id="KW-1185">Reference proteome</keyword>
<gene>
    <name evidence="1" type="ORF">C7384_101421</name>
</gene>
<dbReference type="AlphaFoldDB" id="A0A2U1DFP3"/>